<accession>A0A558D1Q7</accession>
<keyword evidence="3" id="KW-1185">Reference proteome</keyword>
<protein>
    <submittedName>
        <fullName evidence="2">Uncharacterized protein</fullName>
    </submittedName>
</protein>
<proteinExistence type="predicted"/>
<organism evidence="2 3">
    <name type="scientific">Amycolatopsis rhizosphaerae</name>
    <dbReference type="NCBI Taxonomy" id="2053003"/>
    <lineage>
        <taxon>Bacteria</taxon>
        <taxon>Bacillati</taxon>
        <taxon>Actinomycetota</taxon>
        <taxon>Actinomycetes</taxon>
        <taxon>Pseudonocardiales</taxon>
        <taxon>Pseudonocardiaceae</taxon>
        <taxon>Amycolatopsis</taxon>
    </lineage>
</organism>
<sequence length="200" mass="20937">MNSEQELFTRALGTDEPPLRLDVDALADANLRRRRPHPALSLAGTAAAVAIVIGGTVLLTSHNATSPSRAGSPGAAVGTPEIKVEPPTRRDIAYCYRTADISSQEPNQHVPIGINGKGKDGRGDVAADAMQICSTAWQENYYNWQRRPAASQGQYRFAIPALVSCVLDPDAVGVESGAVGVFPGDTATCAGMGLSVAQLP</sequence>
<dbReference type="RefSeq" id="WP_144587082.1">
    <property type="nucleotide sequence ID" value="NZ_VJWX01000069.1"/>
</dbReference>
<evidence type="ECO:0000256" key="1">
    <source>
        <dbReference type="SAM" id="Phobius"/>
    </source>
</evidence>
<name>A0A558D1Q7_9PSEU</name>
<dbReference type="AlphaFoldDB" id="A0A558D1Q7"/>
<evidence type="ECO:0000313" key="2">
    <source>
        <dbReference type="EMBL" id="TVT54954.1"/>
    </source>
</evidence>
<dbReference type="EMBL" id="VJWX01000069">
    <property type="protein sequence ID" value="TVT54954.1"/>
    <property type="molecule type" value="Genomic_DNA"/>
</dbReference>
<feature type="transmembrane region" description="Helical" evidence="1">
    <location>
        <begin position="39"/>
        <end position="59"/>
    </location>
</feature>
<keyword evidence="1" id="KW-0812">Transmembrane</keyword>
<evidence type="ECO:0000313" key="3">
    <source>
        <dbReference type="Proteomes" id="UP000320011"/>
    </source>
</evidence>
<keyword evidence="1" id="KW-1133">Transmembrane helix</keyword>
<reference evidence="2 3" key="1">
    <citation type="submission" date="2019-07" db="EMBL/GenBank/DDBJ databases">
        <authorList>
            <person name="Duangmal K."/>
            <person name="Teo W.F.A."/>
        </authorList>
    </citation>
    <scope>NUCLEOTIDE SEQUENCE [LARGE SCALE GENOMIC DNA]</scope>
    <source>
        <strain evidence="2 3">TBRC 6029</strain>
    </source>
</reference>
<dbReference type="OrthoDB" id="4936454at2"/>
<dbReference type="Proteomes" id="UP000320011">
    <property type="component" value="Unassembled WGS sequence"/>
</dbReference>
<comment type="caution">
    <text evidence="2">The sequence shown here is derived from an EMBL/GenBank/DDBJ whole genome shotgun (WGS) entry which is preliminary data.</text>
</comment>
<keyword evidence="1" id="KW-0472">Membrane</keyword>
<reference evidence="2 3" key="2">
    <citation type="submission" date="2019-08" db="EMBL/GenBank/DDBJ databases">
        <title>Amycolatopsis acidicola sp. nov., isolated from peat swamp forest soil.</title>
        <authorList>
            <person name="Srisuk N."/>
        </authorList>
    </citation>
    <scope>NUCLEOTIDE SEQUENCE [LARGE SCALE GENOMIC DNA]</scope>
    <source>
        <strain evidence="2 3">TBRC 6029</strain>
    </source>
</reference>
<gene>
    <name evidence="2" type="ORF">FNH05_10115</name>
</gene>